<feature type="domain" description="SWI/SNF and RSC complexes subunit Ssr4 N-terminal" evidence="2">
    <location>
        <begin position="21"/>
        <end position="131"/>
    </location>
</feature>
<dbReference type="InterPro" id="IPR013859">
    <property type="entry name" value="Ssr4_N"/>
</dbReference>
<dbReference type="InterPro" id="IPR046464">
    <property type="entry name" value="SWI-SNF_Ssr4_C"/>
</dbReference>
<feature type="region of interest" description="Disordered" evidence="1">
    <location>
        <begin position="175"/>
        <end position="244"/>
    </location>
</feature>
<dbReference type="Pfam" id="PF20497">
    <property type="entry name" value="SWI-SNF_Ssr4_C"/>
    <property type="match status" value="1"/>
</dbReference>
<dbReference type="AlphaFoldDB" id="A0A0H2RLM9"/>
<evidence type="ECO:0000259" key="3">
    <source>
        <dbReference type="Pfam" id="PF20497"/>
    </source>
</evidence>
<dbReference type="STRING" id="27342.A0A0H2RLM9"/>
<dbReference type="InParanoid" id="A0A0H2RLM9"/>
<sequence length="364" mass="40359">MAFNQGRPEYFLKFPQELGVHPQVTYEQAANMLLKAVTIAATTPFQVCYIDKPRDGSLFVVFLLPNFPEFPNDGIAFQDSEKRGIVDAGFGRKLEIAEIKNGFVPDEDTAAYRVRRRYRLVQGGNPQLNLIHYSRGQPLPIMPNFMNRPVRKYPLPPLNEPPMFVIGDRVGQRAPVAGNRVPMPGQPGIGAHPAAGMGAAGMHPGQQAAMLAAQGRSMDAAHQRQQQGAGAPSTFHEDDSGDEYDHVTTRSLALARFKRNHDYMHEVFMHAAYGDRVQREIKSPYSCFDEEELKEKTVLYIFIILSLTLHQNFYTRQAKLQKEVDELVASAAARHAAKLSSGSGDGLGDVSMEPMYTTPAILSS</sequence>
<evidence type="ECO:0000259" key="2">
    <source>
        <dbReference type="Pfam" id="PF08549"/>
    </source>
</evidence>
<dbReference type="Proteomes" id="UP000053477">
    <property type="component" value="Unassembled WGS sequence"/>
</dbReference>
<dbReference type="Pfam" id="PF08549">
    <property type="entry name" value="SWI-SNF_Ssr4_N"/>
    <property type="match status" value="1"/>
</dbReference>
<protein>
    <submittedName>
        <fullName evidence="4">Uncharacterized protein</fullName>
    </submittedName>
</protein>
<gene>
    <name evidence="4" type="ORF">SCHPADRAFT_838959</name>
</gene>
<feature type="compositionally biased region" description="Basic and acidic residues" evidence="1">
    <location>
        <begin position="235"/>
        <end position="244"/>
    </location>
</feature>
<dbReference type="GO" id="GO:0006338">
    <property type="term" value="P:chromatin remodeling"/>
    <property type="evidence" value="ECO:0007669"/>
    <property type="project" value="InterPro"/>
</dbReference>
<evidence type="ECO:0000256" key="1">
    <source>
        <dbReference type="SAM" id="MobiDB-lite"/>
    </source>
</evidence>
<evidence type="ECO:0000313" key="5">
    <source>
        <dbReference type="Proteomes" id="UP000053477"/>
    </source>
</evidence>
<keyword evidence="5" id="KW-1185">Reference proteome</keyword>
<dbReference type="OrthoDB" id="5321006at2759"/>
<organism evidence="4 5">
    <name type="scientific">Schizopora paradoxa</name>
    <dbReference type="NCBI Taxonomy" id="27342"/>
    <lineage>
        <taxon>Eukaryota</taxon>
        <taxon>Fungi</taxon>
        <taxon>Dikarya</taxon>
        <taxon>Basidiomycota</taxon>
        <taxon>Agaricomycotina</taxon>
        <taxon>Agaricomycetes</taxon>
        <taxon>Hymenochaetales</taxon>
        <taxon>Schizoporaceae</taxon>
        <taxon>Schizopora</taxon>
    </lineage>
</organism>
<feature type="compositionally biased region" description="Low complexity" evidence="1">
    <location>
        <begin position="190"/>
        <end position="209"/>
    </location>
</feature>
<feature type="domain" description="SWI/SNF and RSC complexes subunit Ssr4 C-terminal" evidence="3">
    <location>
        <begin position="239"/>
        <end position="269"/>
    </location>
</feature>
<dbReference type="EMBL" id="KQ086271">
    <property type="protein sequence ID" value="KLO05741.1"/>
    <property type="molecule type" value="Genomic_DNA"/>
</dbReference>
<accession>A0A0H2RLM9</accession>
<dbReference type="FunCoup" id="A0A0H2RLM9">
    <property type="interactions" value="8"/>
</dbReference>
<name>A0A0H2RLM9_9AGAM</name>
<proteinExistence type="predicted"/>
<reference evidence="4 5" key="1">
    <citation type="submission" date="2015-04" db="EMBL/GenBank/DDBJ databases">
        <title>Complete genome sequence of Schizopora paradoxa KUC8140, a cosmopolitan wood degrader in East Asia.</title>
        <authorList>
            <consortium name="DOE Joint Genome Institute"/>
            <person name="Min B."/>
            <person name="Park H."/>
            <person name="Jang Y."/>
            <person name="Kim J.-J."/>
            <person name="Kim K.H."/>
            <person name="Pangilinan J."/>
            <person name="Lipzen A."/>
            <person name="Riley R."/>
            <person name="Grigoriev I.V."/>
            <person name="Spatafora J.W."/>
            <person name="Choi I.-G."/>
        </authorList>
    </citation>
    <scope>NUCLEOTIDE SEQUENCE [LARGE SCALE GENOMIC DNA]</scope>
    <source>
        <strain evidence="4 5">KUC8140</strain>
    </source>
</reference>
<evidence type="ECO:0000313" key="4">
    <source>
        <dbReference type="EMBL" id="KLO05741.1"/>
    </source>
</evidence>